<keyword evidence="1" id="KW-0812">Transmembrane</keyword>
<dbReference type="RefSeq" id="XP_024774496.1">
    <property type="nucleotide sequence ID" value="XM_024915087.1"/>
</dbReference>
<protein>
    <submittedName>
        <fullName evidence="2">Uncharacterized protein</fullName>
    </submittedName>
</protein>
<gene>
    <name evidence="2" type="ORF">M431DRAFT_430123</name>
</gene>
<organism evidence="2 3">
    <name type="scientific">Trichoderma harzianum CBS 226.95</name>
    <dbReference type="NCBI Taxonomy" id="983964"/>
    <lineage>
        <taxon>Eukaryota</taxon>
        <taxon>Fungi</taxon>
        <taxon>Dikarya</taxon>
        <taxon>Ascomycota</taxon>
        <taxon>Pezizomycotina</taxon>
        <taxon>Sordariomycetes</taxon>
        <taxon>Hypocreomycetidae</taxon>
        <taxon>Hypocreales</taxon>
        <taxon>Hypocreaceae</taxon>
        <taxon>Trichoderma</taxon>
    </lineage>
</organism>
<reference evidence="2 3" key="1">
    <citation type="submission" date="2016-07" db="EMBL/GenBank/DDBJ databases">
        <title>Multiple horizontal gene transfer events from other fungi enriched the ability of initially mycotrophic Trichoderma (Ascomycota) to feed on dead plant biomass.</title>
        <authorList>
            <consortium name="DOE Joint Genome Institute"/>
            <person name="Aerts A."/>
            <person name="Atanasova L."/>
            <person name="Chenthamara K."/>
            <person name="Zhang J."/>
            <person name="Grujic M."/>
            <person name="Henrissat B."/>
            <person name="Kuo A."/>
            <person name="Salamov A."/>
            <person name="Lipzen A."/>
            <person name="Labutti K."/>
            <person name="Barry K."/>
            <person name="Miao Y."/>
            <person name="Rahimi M.J."/>
            <person name="Shen Q."/>
            <person name="Grigoriev I.V."/>
            <person name="Kubicek C.P."/>
            <person name="Druzhinina I.S."/>
        </authorList>
    </citation>
    <scope>NUCLEOTIDE SEQUENCE [LARGE SCALE GENOMIC DNA]</scope>
    <source>
        <strain evidence="2 3">CBS 226.95</strain>
    </source>
</reference>
<sequence>MYRLYAPIPLCVVRFVFEIGCKRIAKVIKKRNTRNGRANQKKRSLKQEKRIYMFGTLSKPFASKHVKKSRYTRQERRKKSCLPLLFFFFFFFFFPPPHLWLNKTLLLRPTISREPTKPNSLSPAVVDVVAPSSPLLLHVVKETEK</sequence>
<dbReference type="AlphaFoldDB" id="A0A2T4ACL3"/>
<dbReference type="GeneID" id="36623653"/>
<evidence type="ECO:0000313" key="2">
    <source>
        <dbReference type="EMBL" id="PTB54819.1"/>
    </source>
</evidence>
<proteinExistence type="predicted"/>
<dbReference type="EMBL" id="KZ679680">
    <property type="protein sequence ID" value="PTB54819.1"/>
    <property type="molecule type" value="Genomic_DNA"/>
</dbReference>
<dbReference type="Proteomes" id="UP000241690">
    <property type="component" value="Unassembled WGS sequence"/>
</dbReference>
<feature type="transmembrane region" description="Helical" evidence="1">
    <location>
        <begin position="80"/>
        <end position="101"/>
    </location>
</feature>
<evidence type="ECO:0000256" key="1">
    <source>
        <dbReference type="SAM" id="Phobius"/>
    </source>
</evidence>
<keyword evidence="1" id="KW-1133">Transmembrane helix</keyword>
<accession>A0A2T4ACL3</accession>
<evidence type="ECO:0000313" key="3">
    <source>
        <dbReference type="Proteomes" id="UP000241690"/>
    </source>
</evidence>
<name>A0A2T4ACL3_TRIHA</name>
<keyword evidence="3" id="KW-1185">Reference proteome</keyword>
<keyword evidence="1" id="KW-0472">Membrane</keyword>